<protein>
    <submittedName>
        <fullName evidence="2">Uncharacterized protein</fullName>
    </submittedName>
</protein>
<reference evidence="2 3" key="1">
    <citation type="submission" date="2014-06" db="EMBL/GenBank/DDBJ databases">
        <authorList>
            <person name="Swart Estienne"/>
        </authorList>
    </citation>
    <scope>NUCLEOTIDE SEQUENCE [LARGE SCALE GENOMIC DNA]</scope>
    <source>
        <strain evidence="2 3">130c</strain>
    </source>
</reference>
<evidence type="ECO:0000313" key="2">
    <source>
        <dbReference type="EMBL" id="CDW76065.1"/>
    </source>
</evidence>
<dbReference type="AlphaFoldDB" id="A0A078A1S3"/>
<accession>A0A078A1S3</accession>
<dbReference type="Proteomes" id="UP000039865">
    <property type="component" value="Unassembled WGS sequence"/>
</dbReference>
<feature type="region of interest" description="Disordered" evidence="1">
    <location>
        <begin position="111"/>
        <end position="130"/>
    </location>
</feature>
<dbReference type="EMBL" id="CCKQ01004916">
    <property type="protein sequence ID" value="CDW76065.1"/>
    <property type="molecule type" value="Genomic_DNA"/>
</dbReference>
<dbReference type="InParanoid" id="A0A078A1S3"/>
<feature type="compositionally biased region" description="Polar residues" evidence="1">
    <location>
        <begin position="111"/>
        <end position="128"/>
    </location>
</feature>
<sequence length="236" mass="27042">MQPKQLQALQPNVMEQTPHRDLRFQHPTAFTTTKYLINDEFSELLGLSEPVTRKNARLKAMLGADTIHPKNLFKYLRKMLVPIQRPLTDADVEKIRIKSQMKRAEMRMRKSMQTQNQTNSNATYQPQVPYSKPKYAQGSCISELQMELKKEIEQAEADEQNYGAIKLDLTANFGDSQKDNQAKSKSKKGNSQKSFSGQISNQNSHMGGVVEDNQLSIDDLLNNEDKDQDYSVLFKR</sequence>
<name>A0A078A1S3_STYLE</name>
<evidence type="ECO:0000256" key="1">
    <source>
        <dbReference type="SAM" id="MobiDB-lite"/>
    </source>
</evidence>
<evidence type="ECO:0000313" key="3">
    <source>
        <dbReference type="Proteomes" id="UP000039865"/>
    </source>
</evidence>
<keyword evidence="3" id="KW-1185">Reference proteome</keyword>
<proteinExistence type="predicted"/>
<feature type="region of interest" description="Disordered" evidence="1">
    <location>
        <begin position="174"/>
        <end position="211"/>
    </location>
</feature>
<organism evidence="2 3">
    <name type="scientific">Stylonychia lemnae</name>
    <name type="common">Ciliate</name>
    <dbReference type="NCBI Taxonomy" id="5949"/>
    <lineage>
        <taxon>Eukaryota</taxon>
        <taxon>Sar</taxon>
        <taxon>Alveolata</taxon>
        <taxon>Ciliophora</taxon>
        <taxon>Intramacronucleata</taxon>
        <taxon>Spirotrichea</taxon>
        <taxon>Stichotrichia</taxon>
        <taxon>Sporadotrichida</taxon>
        <taxon>Oxytrichidae</taxon>
        <taxon>Stylonychinae</taxon>
        <taxon>Stylonychia</taxon>
    </lineage>
</organism>
<dbReference type="OrthoDB" id="10459042at2759"/>
<gene>
    <name evidence="2" type="primary">Contig4033.g4318</name>
    <name evidence="2" type="ORF">STYLEM_5061</name>
</gene>